<dbReference type="EMBL" id="KZ293648">
    <property type="protein sequence ID" value="PBK98734.1"/>
    <property type="molecule type" value="Genomic_DNA"/>
</dbReference>
<reference evidence="2" key="1">
    <citation type="journal article" date="2017" name="Nat. Ecol. Evol.">
        <title>Genome expansion and lineage-specific genetic innovations in the forest pathogenic fungi Armillaria.</title>
        <authorList>
            <person name="Sipos G."/>
            <person name="Prasanna A.N."/>
            <person name="Walter M.C."/>
            <person name="O'Connor E."/>
            <person name="Balint B."/>
            <person name="Krizsan K."/>
            <person name="Kiss B."/>
            <person name="Hess J."/>
            <person name="Varga T."/>
            <person name="Slot J."/>
            <person name="Riley R."/>
            <person name="Boka B."/>
            <person name="Rigling D."/>
            <person name="Barry K."/>
            <person name="Lee J."/>
            <person name="Mihaltcheva S."/>
            <person name="LaButti K."/>
            <person name="Lipzen A."/>
            <person name="Waldron R."/>
            <person name="Moloney N.M."/>
            <person name="Sperisen C."/>
            <person name="Kredics L."/>
            <person name="Vagvoelgyi C."/>
            <person name="Patrignani A."/>
            <person name="Fitzpatrick D."/>
            <person name="Nagy I."/>
            <person name="Doyle S."/>
            <person name="Anderson J.B."/>
            <person name="Grigoriev I.V."/>
            <person name="Gueldener U."/>
            <person name="Muensterkoetter M."/>
            <person name="Nagy L.G."/>
        </authorList>
    </citation>
    <scope>NUCLEOTIDE SEQUENCE [LARGE SCALE GENOMIC DNA]</scope>
    <source>
        <strain evidence="2">Ar21-2</strain>
    </source>
</reference>
<evidence type="ECO:0008006" key="3">
    <source>
        <dbReference type="Google" id="ProtNLM"/>
    </source>
</evidence>
<evidence type="ECO:0000313" key="2">
    <source>
        <dbReference type="Proteomes" id="UP000217790"/>
    </source>
</evidence>
<dbReference type="Proteomes" id="UP000217790">
    <property type="component" value="Unassembled WGS sequence"/>
</dbReference>
<name>A0A2H3DXY4_ARMGA</name>
<dbReference type="OrthoDB" id="2853338at2759"/>
<protein>
    <recommendedName>
        <fullName evidence="3">F-box domain-containing protein</fullName>
    </recommendedName>
</protein>
<dbReference type="STRING" id="47427.A0A2H3DXY4"/>
<evidence type="ECO:0000313" key="1">
    <source>
        <dbReference type="EMBL" id="PBK98734.1"/>
    </source>
</evidence>
<dbReference type="AlphaFoldDB" id="A0A2H3DXY4"/>
<dbReference type="OMA" id="CIFTHIN"/>
<dbReference type="InParanoid" id="A0A2H3DXY4"/>
<organism evidence="1 2">
    <name type="scientific">Armillaria gallica</name>
    <name type="common">Bulbous honey fungus</name>
    <name type="synonym">Armillaria bulbosa</name>
    <dbReference type="NCBI Taxonomy" id="47427"/>
    <lineage>
        <taxon>Eukaryota</taxon>
        <taxon>Fungi</taxon>
        <taxon>Dikarya</taxon>
        <taxon>Basidiomycota</taxon>
        <taxon>Agaricomycotina</taxon>
        <taxon>Agaricomycetes</taxon>
        <taxon>Agaricomycetidae</taxon>
        <taxon>Agaricales</taxon>
        <taxon>Marasmiineae</taxon>
        <taxon>Physalacriaceae</taxon>
        <taxon>Armillaria</taxon>
    </lineage>
</organism>
<keyword evidence="2" id="KW-1185">Reference proteome</keyword>
<proteinExistence type="predicted"/>
<accession>A0A2H3DXY4</accession>
<sequence length="527" mass="59067">MSCLTCCNCGFVNFVPTVPQLQNITAIHSSDSVVSQILRGSRSLLDADHALINAEIAKLERLRCLYDDQLQGIQTRQGPVLKSLENHRSVYAPIRRLPRDILIEIFHLVCASSSLGGGPYWALGARTHDSLDLSGPLWVLGRVCGLWRDTLHTSPASWARNVVLKSPFSKHAPEILQTYLEHTGEHPLNLMLTCDRPNVGASEIMSLVVQSCYRWKNMCIFTHINHTHFLDSISHLPILQTIKLDVLEDRNFGCRLDMRLNAPQLWQASLSSQGIHQVRLPPLITHYSGCITSVEDFQLLSHLPKLRTCSLRPSWKSSVKLRVEAPVIMAELRHLCVDCADFVNFMTAPLLQHLTASVLPGQQSACITSFLHRSGCHFESFSYIERTLVEPSSESSALISNMLSSEACSTISRLKIHLDPRLDQFAGVLSLPSVLPNLRHLILCIVAPAEKDEWYPILDMIRSRRDAGLIKTVELQFANDECISMYGYDITAETRALAGDRLEIRVEAWNPPAMEDWARFHGSTVIG</sequence>
<gene>
    <name evidence="1" type="ORF">ARMGADRAFT_1060372</name>
</gene>